<feature type="region of interest" description="Disordered" evidence="1">
    <location>
        <begin position="1"/>
        <end position="26"/>
    </location>
</feature>
<dbReference type="Gramene" id="OE9A103088T1">
    <property type="protein sequence ID" value="OE9A103088C1"/>
    <property type="gene ID" value="OE9A103088"/>
</dbReference>
<evidence type="ECO:0000313" key="2">
    <source>
        <dbReference type="EMBL" id="CAA3007756.1"/>
    </source>
</evidence>
<dbReference type="Proteomes" id="UP000594638">
    <property type="component" value="Unassembled WGS sequence"/>
</dbReference>
<evidence type="ECO:0000256" key="1">
    <source>
        <dbReference type="SAM" id="MobiDB-lite"/>
    </source>
</evidence>
<dbReference type="AlphaFoldDB" id="A0A8S0TS65"/>
<accession>A0A8S0TS65</accession>
<comment type="caution">
    <text evidence="2">The sequence shown here is derived from an EMBL/GenBank/DDBJ whole genome shotgun (WGS) entry which is preliminary data.</text>
</comment>
<feature type="region of interest" description="Disordered" evidence="1">
    <location>
        <begin position="56"/>
        <end position="81"/>
    </location>
</feature>
<proteinExistence type="predicted"/>
<evidence type="ECO:0000313" key="3">
    <source>
        <dbReference type="Proteomes" id="UP000594638"/>
    </source>
</evidence>
<gene>
    <name evidence="2" type="ORF">OLEA9_A103088</name>
</gene>
<dbReference type="EMBL" id="CACTIH010007284">
    <property type="protein sequence ID" value="CAA3007756.1"/>
    <property type="molecule type" value="Genomic_DNA"/>
</dbReference>
<keyword evidence="3" id="KW-1185">Reference proteome</keyword>
<name>A0A8S0TS65_OLEEU</name>
<protein>
    <submittedName>
        <fullName evidence="2">Uncharacterized protein</fullName>
    </submittedName>
</protein>
<reference evidence="2 3" key="1">
    <citation type="submission" date="2019-12" db="EMBL/GenBank/DDBJ databases">
        <authorList>
            <person name="Alioto T."/>
            <person name="Alioto T."/>
            <person name="Gomez Garrido J."/>
        </authorList>
    </citation>
    <scope>NUCLEOTIDE SEQUENCE [LARGE SCALE GENOMIC DNA]</scope>
</reference>
<organism evidence="2 3">
    <name type="scientific">Olea europaea subsp. europaea</name>
    <dbReference type="NCBI Taxonomy" id="158383"/>
    <lineage>
        <taxon>Eukaryota</taxon>
        <taxon>Viridiplantae</taxon>
        <taxon>Streptophyta</taxon>
        <taxon>Embryophyta</taxon>
        <taxon>Tracheophyta</taxon>
        <taxon>Spermatophyta</taxon>
        <taxon>Magnoliopsida</taxon>
        <taxon>eudicotyledons</taxon>
        <taxon>Gunneridae</taxon>
        <taxon>Pentapetalae</taxon>
        <taxon>asterids</taxon>
        <taxon>lamiids</taxon>
        <taxon>Lamiales</taxon>
        <taxon>Oleaceae</taxon>
        <taxon>Oleeae</taxon>
        <taxon>Olea</taxon>
    </lineage>
</organism>
<sequence length="124" mass="13461">MSTIMPVTPPQHHTHNTSPPTHTIDWRSDQRRDDFAAIVALKSPAAIECHDHITVAAPSPHRHPHETSPTPPTSMLHREASSVSYARLTVSTSERHCAAVLGGDQHDASLAITSLLPMLGRLST</sequence>